<dbReference type="PANTHER" id="PTHR46100">
    <property type="entry name" value="IMP2'P"/>
    <property type="match status" value="1"/>
</dbReference>
<evidence type="ECO:0000313" key="3">
    <source>
        <dbReference type="EMBL" id="KZW02653.1"/>
    </source>
</evidence>
<dbReference type="Pfam" id="PF00582">
    <property type="entry name" value="Usp"/>
    <property type="match status" value="1"/>
</dbReference>
<dbReference type="STRING" id="1314781.A0A165PTN3"/>
<dbReference type="InterPro" id="IPR014729">
    <property type="entry name" value="Rossmann-like_a/b/a_fold"/>
</dbReference>
<feature type="domain" description="UspA" evidence="2">
    <location>
        <begin position="213"/>
        <end position="354"/>
    </location>
</feature>
<dbReference type="CDD" id="cd23659">
    <property type="entry name" value="USP_At3g01520-like"/>
    <property type="match status" value="1"/>
</dbReference>
<dbReference type="AlphaFoldDB" id="A0A165PTN3"/>
<protein>
    <submittedName>
        <fullName evidence="3">Adenine nucleotide alpha hydrolases-like protein</fullName>
    </submittedName>
</protein>
<evidence type="ECO:0000256" key="1">
    <source>
        <dbReference type="SAM" id="MobiDB-lite"/>
    </source>
</evidence>
<dbReference type="Proteomes" id="UP000077266">
    <property type="component" value="Unassembled WGS sequence"/>
</dbReference>
<feature type="compositionally biased region" description="Low complexity" evidence="1">
    <location>
        <begin position="36"/>
        <end position="53"/>
    </location>
</feature>
<dbReference type="SUPFAM" id="SSF52402">
    <property type="entry name" value="Adenine nucleotide alpha hydrolases-like"/>
    <property type="match status" value="1"/>
</dbReference>
<feature type="compositionally biased region" description="Basic and acidic residues" evidence="1">
    <location>
        <begin position="386"/>
        <end position="395"/>
    </location>
</feature>
<feature type="region of interest" description="Disordered" evidence="1">
    <location>
        <begin position="1"/>
        <end position="135"/>
    </location>
</feature>
<feature type="compositionally biased region" description="Acidic residues" evidence="1">
    <location>
        <begin position="102"/>
        <end position="120"/>
    </location>
</feature>
<reference evidence="3 4" key="1">
    <citation type="journal article" date="2016" name="Mol. Biol. Evol.">
        <title>Comparative Genomics of Early-Diverging Mushroom-Forming Fungi Provides Insights into the Origins of Lignocellulose Decay Capabilities.</title>
        <authorList>
            <person name="Nagy L.G."/>
            <person name="Riley R."/>
            <person name="Tritt A."/>
            <person name="Adam C."/>
            <person name="Daum C."/>
            <person name="Floudas D."/>
            <person name="Sun H."/>
            <person name="Yadav J.S."/>
            <person name="Pangilinan J."/>
            <person name="Larsson K.H."/>
            <person name="Matsuura K."/>
            <person name="Barry K."/>
            <person name="Labutti K."/>
            <person name="Kuo R."/>
            <person name="Ohm R.A."/>
            <person name="Bhattacharya S.S."/>
            <person name="Shirouzu T."/>
            <person name="Yoshinaga Y."/>
            <person name="Martin F.M."/>
            <person name="Grigoriev I.V."/>
            <person name="Hibbett D.S."/>
        </authorList>
    </citation>
    <scope>NUCLEOTIDE SEQUENCE [LARGE SCALE GENOMIC DNA]</scope>
    <source>
        <strain evidence="3 4">HHB12029</strain>
    </source>
</reference>
<dbReference type="InterPro" id="IPR006016">
    <property type="entry name" value="UspA"/>
</dbReference>
<keyword evidence="4" id="KW-1185">Reference proteome</keyword>
<dbReference type="PANTHER" id="PTHR46100:SF4">
    <property type="entry name" value="USPA DOMAIN-CONTAINING PROTEIN"/>
    <property type="match status" value="1"/>
</dbReference>
<dbReference type="Gene3D" id="3.40.50.620">
    <property type="entry name" value="HUPs"/>
    <property type="match status" value="1"/>
</dbReference>
<feature type="compositionally biased region" description="Acidic residues" evidence="1">
    <location>
        <begin position="405"/>
        <end position="418"/>
    </location>
</feature>
<feature type="region of interest" description="Disordered" evidence="1">
    <location>
        <begin position="386"/>
        <end position="429"/>
    </location>
</feature>
<dbReference type="EMBL" id="KV425887">
    <property type="protein sequence ID" value="KZW02653.1"/>
    <property type="molecule type" value="Genomic_DNA"/>
</dbReference>
<name>A0A165PTN3_EXIGL</name>
<evidence type="ECO:0000313" key="4">
    <source>
        <dbReference type="Proteomes" id="UP000077266"/>
    </source>
</evidence>
<proteinExistence type="predicted"/>
<dbReference type="GO" id="GO:0016787">
    <property type="term" value="F:hydrolase activity"/>
    <property type="evidence" value="ECO:0007669"/>
    <property type="project" value="UniProtKB-KW"/>
</dbReference>
<dbReference type="OrthoDB" id="992776at2759"/>
<organism evidence="3 4">
    <name type="scientific">Exidia glandulosa HHB12029</name>
    <dbReference type="NCBI Taxonomy" id="1314781"/>
    <lineage>
        <taxon>Eukaryota</taxon>
        <taxon>Fungi</taxon>
        <taxon>Dikarya</taxon>
        <taxon>Basidiomycota</taxon>
        <taxon>Agaricomycotina</taxon>
        <taxon>Agaricomycetes</taxon>
        <taxon>Auriculariales</taxon>
        <taxon>Exidiaceae</taxon>
        <taxon>Exidia</taxon>
    </lineage>
</organism>
<dbReference type="InParanoid" id="A0A165PTN3"/>
<gene>
    <name evidence="3" type="ORF">EXIGLDRAFT_829176</name>
</gene>
<dbReference type="InterPro" id="IPR006015">
    <property type="entry name" value="Universal_stress_UspA"/>
</dbReference>
<accession>A0A165PTN3</accession>
<evidence type="ECO:0000259" key="2">
    <source>
        <dbReference type="Pfam" id="PF00582"/>
    </source>
</evidence>
<keyword evidence="3" id="KW-0378">Hydrolase</keyword>
<dbReference type="PRINTS" id="PR01438">
    <property type="entry name" value="UNVRSLSTRESS"/>
</dbReference>
<sequence>MSALNLLKRVSSRSPSRDRASKGSDGSPVDSRPASRRSSFSALFSPSTSFASLREQSPGPVGPLRKDFKDIPIQLGPGRPSSSREDSDDSSTPSASESERSDSDEEDDDELEDWGDETADNTELNAVSPPLPPDDPLLELDPLGEGQNVLFAKPEPHFGSRHRRGAHHPSLHVVSKLPIVTSRPTFARDCCSITVTHGTPAAYRTQRSKTYFVCSDMSAHSKFALDWAIGVVLRDGDDLVVATVMESDVKVDPTDGTVDHVAKLRNQQERETHAYLLTRQVISLLQRTQLQVTITCQAWHAKNMRHHILDLVDLIEPVMLIVGSRGLGDLKGILLGSTSHYLIQKSSVPVMVARRRLKKAARHTAHLEHRARVPLSQARIEKDATHVEDDAKELDNESVTAEDAVKEEEGDDEADLEEERGRAKVRMAV</sequence>